<feature type="binding site" evidence="13">
    <location>
        <position position="52"/>
    </location>
    <ligand>
        <name>ATP</name>
        <dbReference type="ChEBI" id="CHEBI:30616"/>
    </ligand>
</feature>
<feature type="domain" description="Ubiquitin-activating enzyme SCCH" evidence="20">
    <location>
        <begin position="325"/>
        <end position="379"/>
    </location>
</feature>
<dbReference type="Gene3D" id="1.10.10.520">
    <property type="entry name" value="Ubiquitin activating enzymes (Uba3). Chain: B, domain 2"/>
    <property type="match status" value="1"/>
</dbReference>
<dbReference type="GO" id="GO:0016740">
    <property type="term" value="F:transferase activity"/>
    <property type="evidence" value="ECO:0007669"/>
    <property type="project" value="UniProtKB-KW"/>
</dbReference>
<dbReference type="GO" id="GO:0019948">
    <property type="term" value="F:SUMO activating enzyme activity"/>
    <property type="evidence" value="ECO:0007669"/>
    <property type="project" value="UniProtKB-UniRule"/>
</dbReference>
<evidence type="ECO:0000256" key="5">
    <source>
        <dbReference type="ARBA" id="ARBA00022723"/>
    </source>
</evidence>
<dbReference type="GO" id="GO:0016925">
    <property type="term" value="P:protein sumoylation"/>
    <property type="evidence" value="ECO:0007669"/>
    <property type="project" value="UniProtKB-UniRule"/>
</dbReference>
<dbReference type="InterPro" id="IPR045886">
    <property type="entry name" value="ThiF/MoeB/HesA"/>
</dbReference>
<dbReference type="Gene3D" id="3.50.50.80">
    <property type="entry name" value="Ubiquitin-activating enzyme E1, inactive adenylation domain, subdomain 1"/>
    <property type="match status" value="1"/>
</dbReference>
<evidence type="ECO:0000256" key="10">
    <source>
        <dbReference type="ARBA" id="ARBA00023242"/>
    </source>
</evidence>
<keyword evidence="10" id="KW-0539">Nucleus</keyword>
<dbReference type="OrthoDB" id="10255449at2759"/>
<feature type="binding site" evidence="14">
    <location>
        <position position="447"/>
    </location>
    <ligand>
        <name>Zn(2+)</name>
        <dbReference type="ChEBI" id="CHEBI:29105"/>
    </ligand>
</feature>
<dbReference type="PIRSF" id="PIRSF039133">
    <property type="entry name" value="SUMO_E1B"/>
    <property type="match status" value="1"/>
</dbReference>
<name>A0A9P3HH17_9FUNG</name>
<feature type="binding site" evidence="14">
    <location>
        <position position="165"/>
    </location>
    <ligand>
        <name>Zn(2+)</name>
        <dbReference type="ChEBI" id="CHEBI:29105"/>
    </ligand>
</feature>
<evidence type="ECO:0000259" key="19">
    <source>
        <dbReference type="Pfam" id="PF00899"/>
    </source>
</evidence>
<keyword evidence="4" id="KW-0808">Transferase</keyword>
<accession>A0A9P3HH17</accession>
<dbReference type="Pfam" id="PF00899">
    <property type="entry name" value="ThiF"/>
    <property type="match status" value="1"/>
</dbReference>
<keyword evidence="18" id="KW-0472">Membrane</keyword>
<dbReference type="InterPro" id="IPR033127">
    <property type="entry name" value="UBQ-activ_enz_E1_Cys_AS"/>
</dbReference>
<feature type="region of interest" description="Disordered" evidence="17">
    <location>
        <begin position="574"/>
        <end position="658"/>
    </location>
</feature>
<evidence type="ECO:0000256" key="11">
    <source>
        <dbReference type="PIRNR" id="PIRNR039133"/>
    </source>
</evidence>
<feature type="binding site" evidence="13">
    <location>
        <position position="76"/>
    </location>
    <ligand>
        <name>ATP</name>
        <dbReference type="ChEBI" id="CHEBI:30616"/>
    </ligand>
</feature>
<feature type="domain" description="Ubiquitin/SUMO-activating enzyme ubiquitin-like" evidence="21">
    <location>
        <begin position="454"/>
        <end position="529"/>
    </location>
</feature>
<dbReference type="GO" id="GO:0046872">
    <property type="term" value="F:metal ion binding"/>
    <property type="evidence" value="ECO:0007669"/>
    <property type="project" value="UniProtKB-KW"/>
</dbReference>
<evidence type="ECO:0000313" key="22">
    <source>
        <dbReference type="EMBL" id="GJJ76157.1"/>
    </source>
</evidence>
<dbReference type="GO" id="GO:0005524">
    <property type="term" value="F:ATP binding"/>
    <property type="evidence" value="ECO:0007669"/>
    <property type="project" value="UniProtKB-UniRule"/>
</dbReference>
<gene>
    <name evidence="22" type="ORF">EMPS_08516</name>
</gene>
<evidence type="ECO:0000256" key="4">
    <source>
        <dbReference type="ARBA" id="ARBA00022679"/>
    </source>
</evidence>
<evidence type="ECO:0000259" key="21">
    <source>
        <dbReference type="Pfam" id="PF14732"/>
    </source>
</evidence>
<comment type="subcellular location">
    <subcellularLocation>
        <location evidence="1">Nucleus</location>
    </subcellularLocation>
</comment>
<dbReference type="InterPro" id="IPR030661">
    <property type="entry name" value="Uba2"/>
</dbReference>
<dbReference type="InterPro" id="IPR000594">
    <property type="entry name" value="ThiF_NAD_FAD-bd"/>
</dbReference>
<feature type="binding site" evidence="13">
    <location>
        <begin position="60"/>
        <end position="63"/>
    </location>
    <ligand>
        <name>ATP</name>
        <dbReference type="ChEBI" id="CHEBI:30616"/>
    </ligand>
</feature>
<feature type="binding site" evidence="14">
    <location>
        <position position="162"/>
    </location>
    <ligand>
        <name>Zn(2+)</name>
        <dbReference type="ChEBI" id="CHEBI:29105"/>
    </ligand>
</feature>
<evidence type="ECO:0000259" key="20">
    <source>
        <dbReference type="Pfam" id="PF10585"/>
    </source>
</evidence>
<evidence type="ECO:0000256" key="7">
    <source>
        <dbReference type="ARBA" id="ARBA00022786"/>
    </source>
</evidence>
<proteinExistence type="inferred from homology"/>
<keyword evidence="8 11" id="KW-0862">Zinc</keyword>
<dbReference type="PANTHER" id="PTHR10953:SF5">
    <property type="entry name" value="SUMO-ACTIVATING ENZYME SUBUNIT 2"/>
    <property type="match status" value="1"/>
</dbReference>
<keyword evidence="9 11" id="KW-0067">ATP-binding</keyword>
<protein>
    <recommendedName>
        <fullName evidence="11">Ubiquitin-activating enzyme E1-like</fullName>
    </recommendedName>
</protein>
<dbReference type="InterPro" id="IPR019572">
    <property type="entry name" value="UBA_E1_SCCH"/>
</dbReference>
<dbReference type="InterPro" id="IPR023318">
    <property type="entry name" value="Ub_act_enz_dom_a_sf"/>
</dbReference>
<feature type="binding site" evidence="13">
    <location>
        <begin position="121"/>
        <end position="126"/>
    </location>
    <ligand>
        <name>ATP</name>
        <dbReference type="ChEBI" id="CHEBI:30616"/>
    </ligand>
</feature>
<dbReference type="PROSITE" id="PS51257">
    <property type="entry name" value="PROKAR_LIPOPROTEIN"/>
    <property type="match status" value="1"/>
</dbReference>
<feature type="active site" description="Glycyl thioester intermediate" evidence="12 15">
    <location>
        <position position="177"/>
    </location>
</feature>
<evidence type="ECO:0000256" key="8">
    <source>
        <dbReference type="ARBA" id="ARBA00022833"/>
    </source>
</evidence>
<keyword evidence="7 11" id="KW-0833">Ubl conjugation pathway</keyword>
<evidence type="ECO:0000256" key="2">
    <source>
        <dbReference type="ARBA" id="ARBA00004718"/>
    </source>
</evidence>
<evidence type="ECO:0000256" key="15">
    <source>
        <dbReference type="PROSITE-ProRule" id="PRU10132"/>
    </source>
</evidence>
<dbReference type="GO" id="GO:0005737">
    <property type="term" value="C:cytoplasm"/>
    <property type="evidence" value="ECO:0007669"/>
    <property type="project" value="TreeGrafter"/>
</dbReference>
<feature type="coiled-coil region" evidence="16">
    <location>
        <begin position="544"/>
        <end position="574"/>
    </location>
</feature>
<dbReference type="GO" id="GO:0031510">
    <property type="term" value="C:SUMO activating enzyme complex"/>
    <property type="evidence" value="ECO:0007669"/>
    <property type="project" value="UniProtKB-UniRule"/>
</dbReference>
<dbReference type="PANTHER" id="PTHR10953">
    <property type="entry name" value="UBIQUITIN-ACTIVATING ENZYME E1"/>
    <property type="match status" value="1"/>
</dbReference>
<evidence type="ECO:0000256" key="9">
    <source>
        <dbReference type="ARBA" id="ARBA00022840"/>
    </source>
</evidence>
<dbReference type="FunFam" id="3.40.50.720:FF:000618">
    <property type="entry name" value="SUMO-activating enzyme subunit 2"/>
    <property type="match status" value="1"/>
</dbReference>
<evidence type="ECO:0000256" key="12">
    <source>
        <dbReference type="PIRSR" id="PIRSR039133-1"/>
    </source>
</evidence>
<keyword evidence="23" id="KW-1185">Reference proteome</keyword>
<feature type="binding site" evidence="14">
    <location>
        <position position="444"/>
    </location>
    <ligand>
        <name>Zn(2+)</name>
        <dbReference type="ChEBI" id="CHEBI:29105"/>
    </ligand>
</feature>
<dbReference type="InterPro" id="IPR035985">
    <property type="entry name" value="Ubiquitin-activating_enz"/>
</dbReference>
<keyword evidence="16" id="KW-0175">Coiled coil</keyword>
<dbReference type="PROSITE" id="PS00865">
    <property type="entry name" value="UBIQUITIN_ACTIVAT_2"/>
    <property type="match status" value="1"/>
</dbReference>
<evidence type="ECO:0000256" key="18">
    <source>
        <dbReference type="SAM" id="Phobius"/>
    </source>
</evidence>
<comment type="similarity">
    <text evidence="3 11">Belongs to the ubiquitin-activating E1 family.</text>
</comment>
<dbReference type="CDD" id="cd01489">
    <property type="entry name" value="Uba2_SUMO"/>
    <property type="match status" value="1"/>
</dbReference>
<dbReference type="AlphaFoldDB" id="A0A9P3HH17"/>
<dbReference type="Pfam" id="PF14732">
    <property type="entry name" value="UAE_UbL"/>
    <property type="match status" value="1"/>
</dbReference>
<evidence type="ECO:0000256" key="14">
    <source>
        <dbReference type="PIRSR" id="PIRSR039133-3"/>
    </source>
</evidence>
<comment type="caution">
    <text evidence="22">The sequence shown here is derived from an EMBL/GenBank/DDBJ whole genome shotgun (WGS) entry which is preliminary data.</text>
</comment>
<dbReference type="Pfam" id="PF10585">
    <property type="entry name" value="UBA_E1_SCCH"/>
    <property type="match status" value="1"/>
</dbReference>
<evidence type="ECO:0000256" key="1">
    <source>
        <dbReference type="ARBA" id="ARBA00004123"/>
    </source>
</evidence>
<keyword evidence="18" id="KW-0812">Transmembrane</keyword>
<evidence type="ECO:0000256" key="13">
    <source>
        <dbReference type="PIRSR" id="PIRSR039133-2"/>
    </source>
</evidence>
<keyword evidence="18" id="KW-1133">Transmembrane helix</keyword>
<dbReference type="Proteomes" id="UP000827284">
    <property type="component" value="Unassembled WGS sequence"/>
</dbReference>
<evidence type="ECO:0000256" key="3">
    <source>
        <dbReference type="ARBA" id="ARBA00005673"/>
    </source>
</evidence>
<reference evidence="22" key="2">
    <citation type="journal article" date="2022" name="Microbiol. Resour. Announc.">
        <title>Whole-Genome Sequence of Entomortierella parvispora E1425, a Mucoromycotan Fungus Associated with Burkholderiaceae-Related Endosymbiotic Bacteria.</title>
        <authorList>
            <person name="Herlambang A."/>
            <person name="Guo Y."/>
            <person name="Takashima Y."/>
            <person name="Narisawa K."/>
            <person name="Ohta H."/>
            <person name="Nishizawa T."/>
        </authorList>
    </citation>
    <scope>NUCLEOTIDE SEQUENCE</scope>
    <source>
        <strain evidence="22">E1425</strain>
    </source>
</reference>
<evidence type="ECO:0000256" key="6">
    <source>
        <dbReference type="ARBA" id="ARBA00022741"/>
    </source>
</evidence>
<reference evidence="22" key="1">
    <citation type="submission" date="2021-11" db="EMBL/GenBank/DDBJ databases">
        <authorList>
            <person name="Herlambang A."/>
            <person name="Guo Y."/>
            <person name="Takashima Y."/>
            <person name="Nishizawa T."/>
        </authorList>
    </citation>
    <scope>NUCLEOTIDE SEQUENCE</scope>
    <source>
        <strain evidence="22">E1425</strain>
    </source>
</reference>
<dbReference type="InterPro" id="IPR028077">
    <property type="entry name" value="UAE_UbL_dom"/>
</dbReference>
<dbReference type="FunFam" id="1.10.10.520:FF:000011">
    <property type="entry name" value="Ubiquitin-activating enzyme E1-like"/>
    <property type="match status" value="1"/>
</dbReference>
<dbReference type="FunFam" id="3.50.50.80:FF:000002">
    <property type="entry name" value="SUMO-activating enzyme subunit 2"/>
    <property type="match status" value="1"/>
</dbReference>
<keyword evidence="5 11" id="KW-0479">Metal-binding</keyword>
<feature type="transmembrane region" description="Helical" evidence="18">
    <location>
        <begin position="385"/>
        <end position="405"/>
    </location>
</feature>
<comment type="subunit">
    <text evidence="11">Heterodimer.</text>
</comment>
<dbReference type="SUPFAM" id="SSF69572">
    <property type="entry name" value="Activating enzymes of the ubiquitin-like proteins"/>
    <property type="match status" value="1"/>
</dbReference>
<evidence type="ECO:0000256" key="16">
    <source>
        <dbReference type="SAM" id="Coils"/>
    </source>
</evidence>
<dbReference type="Gene3D" id="3.10.290.20">
    <property type="entry name" value="Ubiquitin-like 2 activating enzyme e1b. Chain: B, domain 3"/>
    <property type="match status" value="1"/>
</dbReference>
<keyword evidence="6 11" id="KW-0547">Nucleotide-binding</keyword>
<dbReference type="InterPro" id="IPR042449">
    <property type="entry name" value="Ub-E1_IAD_1"/>
</dbReference>
<comment type="pathway">
    <text evidence="2 11">Protein modification; protein sumoylation.</text>
</comment>
<feature type="binding site" evidence="13">
    <location>
        <begin position="28"/>
        <end position="33"/>
    </location>
    <ligand>
        <name>ATP</name>
        <dbReference type="ChEBI" id="CHEBI:30616"/>
    </ligand>
</feature>
<dbReference type="EMBL" id="BQFW01000012">
    <property type="protein sequence ID" value="GJJ76157.1"/>
    <property type="molecule type" value="Genomic_DNA"/>
</dbReference>
<evidence type="ECO:0000256" key="17">
    <source>
        <dbReference type="SAM" id="MobiDB-lite"/>
    </source>
</evidence>
<sequence length="674" mass="74723">MERNSHLRTTIGEPLLNTVGASRVLMVGAGGIGCELLKNLVMSGFQDIVIIDLDTIDLSNLNRQFLFQKQHIKKSKAKIARESALEFNPNVRIEARHQNIKEEEFSVEWFKGFDLVMNALDNLDARRHVNKMCLAAKVPLIESGTAGYLGQVTVISGDLTECFDCLSKETPKTFPVCTIRSTPSTPIHCIVWAKSYLFGLLFGNAEDDDDEVMVKEDNADDETAKELETLKAESQALKTILAQAGQEGFTELVFNKVFGTDIERLRKMEDMWKTRAAPTPLNYNQIMDITGHLSQQLNVAPESTTLKDQRVWTLPETVTVFGDSLVRLTERLKELRESDPEASISFDKDDAETLDFVTATANLRAHVYGIEEKSRFDVKAMAGNIIPAIATTNAIVAGLMVMLAFKILNKRIADCKTTYLVYDSRGDRDQLLISEKLAKPNPRCYICRNAYIGLKIDTTTSTVQDFVDIMEDGGMTDVEIQENGRVIHDPDFDDNLGKTLAELQLTNGKFVDLVDVDDRKVIVYIIHRDSAALDGEKFILEGDVHKALVQQDKLRKTLEQLKAADAAEEALEAARKAASAPAHKHVEDSDIVMLEEEETRKRKRDGSLEILENGPLKKSSLTEPAHPSELGGGSQQPHAVSNDGVGDGTSAEQAVDVDEVVMVDGEEVDVVILE</sequence>
<organism evidence="22 23">
    <name type="scientific">Entomortierella parvispora</name>
    <dbReference type="NCBI Taxonomy" id="205924"/>
    <lineage>
        <taxon>Eukaryota</taxon>
        <taxon>Fungi</taxon>
        <taxon>Fungi incertae sedis</taxon>
        <taxon>Mucoromycota</taxon>
        <taxon>Mortierellomycotina</taxon>
        <taxon>Mortierellomycetes</taxon>
        <taxon>Mortierellales</taxon>
        <taxon>Mortierellaceae</taxon>
        <taxon>Entomortierella</taxon>
    </lineage>
</organism>
<evidence type="ECO:0000313" key="23">
    <source>
        <dbReference type="Proteomes" id="UP000827284"/>
    </source>
</evidence>
<feature type="domain" description="THIF-type NAD/FAD binding fold" evidence="19">
    <location>
        <begin position="9"/>
        <end position="444"/>
    </location>
</feature>